<keyword evidence="4" id="KW-1185">Reference proteome</keyword>
<dbReference type="EMBL" id="WOFH01000004">
    <property type="protein sequence ID" value="MUN37204.1"/>
    <property type="molecule type" value="Genomic_DNA"/>
</dbReference>
<dbReference type="Gene3D" id="3.90.25.10">
    <property type="entry name" value="UDP-galactose 4-epimerase, domain 1"/>
    <property type="match status" value="1"/>
</dbReference>
<feature type="region of interest" description="Disordered" evidence="1">
    <location>
        <begin position="1"/>
        <end position="22"/>
    </location>
</feature>
<dbReference type="Gene3D" id="3.40.50.720">
    <property type="entry name" value="NAD(P)-binding Rossmann-like Domain"/>
    <property type="match status" value="1"/>
</dbReference>
<comment type="caution">
    <text evidence="3">The sequence shown here is derived from an EMBL/GenBank/DDBJ whole genome shotgun (WGS) entry which is preliminary data.</text>
</comment>
<gene>
    <name evidence="3" type="ORF">GNZ18_11405</name>
</gene>
<organism evidence="3 4">
    <name type="scientific">Actinomadura litoris</name>
    <dbReference type="NCBI Taxonomy" id="2678616"/>
    <lineage>
        <taxon>Bacteria</taxon>
        <taxon>Bacillati</taxon>
        <taxon>Actinomycetota</taxon>
        <taxon>Actinomycetes</taxon>
        <taxon>Streptosporangiales</taxon>
        <taxon>Thermomonosporaceae</taxon>
        <taxon>Actinomadura</taxon>
    </lineage>
</organism>
<dbReference type="AlphaFoldDB" id="A0A7K1KYD0"/>
<reference evidence="3 4" key="1">
    <citation type="submission" date="2019-11" db="EMBL/GenBank/DDBJ databases">
        <authorList>
            <person name="Cao P."/>
        </authorList>
    </citation>
    <scope>NUCLEOTIDE SEQUENCE [LARGE SCALE GENOMIC DNA]</scope>
    <source>
        <strain evidence="3 4">NEAU-AAG5</strain>
    </source>
</reference>
<dbReference type="PANTHER" id="PTHR43162:SF1">
    <property type="entry name" value="PRESTALK A DIFFERENTIATION PROTEIN A"/>
    <property type="match status" value="1"/>
</dbReference>
<protein>
    <submittedName>
        <fullName evidence="3">NAD(P)H-binding protein</fullName>
    </submittedName>
</protein>
<evidence type="ECO:0000313" key="4">
    <source>
        <dbReference type="Proteomes" id="UP000432015"/>
    </source>
</evidence>
<proteinExistence type="predicted"/>
<dbReference type="InterPro" id="IPR051604">
    <property type="entry name" value="Ergot_Alk_Oxidoreductase"/>
</dbReference>
<dbReference type="InterPro" id="IPR016040">
    <property type="entry name" value="NAD(P)-bd_dom"/>
</dbReference>
<dbReference type="RefSeq" id="WP_156216303.1">
    <property type="nucleotide sequence ID" value="NZ_WOFH01000004.1"/>
</dbReference>
<dbReference type="Pfam" id="PF13460">
    <property type="entry name" value="NAD_binding_10"/>
    <property type="match status" value="1"/>
</dbReference>
<dbReference type="Proteomes" id="UP000432015">
    <property type="component" value="Unassembled WGS sequence"/>
</dbReference>
<dbReference type="SUPFAM" id="SSF51735">
    <property type="entry name" value="NAD(P)-binding Rossmann-fold domains"/>
    <property type="match status" value="1"/>
</dbReference>
<feature type="domain" description="NAD(P)-binding" evidence="2">
    <location>
        <begin position="29"/>
        <end position="188"/>
    </location>
</feature>
<evidence type="ECO:0000256" key="1">
    <source>
        <dbReference type="SAM" id="MobiDB-lite"/>
    </source>
</evidence>
<sequence length="292" mass="31078">MTNSENTSGNTGENTSTAPVESGLTLVLGGTGKTGRRVVERLEALDVPVRMGSRSAAPAFDWEDGSTWAPVLRGVERVYLVFYPDLAVPGAPDAIRGFTAAAVEAGVRRVVLLSGRGEDEAQACERIVQDSGLEWTIVRSSWFAQNFSEDYLLEPVQAGEVVLPAGEVPEPFVHLDDVADVAVAALTRDGHHGEVYEVTGPRALTFGEAVAEIGRAAGREVAYVPVSTDDYAAALTEHGLPAEVVAFLTYLFSTVLDGRNTPTADGVRRALGREPRDFAEYAAETAASGIWN</sequence>
<dbReference type="InterPro" id="IPR036291">
    <property type="entry name" value="NAD(P)-bd_dom_sf"/>
</dbReference>
<evidence type="ECO:0000259" key="2">
    <source>
        <dbReference type="Pfam" id="PF13460"/>
    </source>
</evidence>
<dbReference type="PANTHER" id="PTHR43162">
    <property type="match status" value="1"/>
</dbReference>
<accession>A0A7K1KYD0</accession>
<evidence type="ECO:0000313" key="3">
    <source>
        <dbReference type="EMBL" id="MUN37204.1"/>
    </source>
</evidence>
<name>A0A7K1KYD0_9ACTN</name>